<comment type="caution">
    <text evidence="2">The sequence shown here is derived from an EMBL/GenBank/DDBJ whole genome shotgun (WGS) entry which is preliminary data.</text>
</comment>
<feature type="chain" id="PRO_5001947586" description="Porin" evidence="1">
    <location>
        <begin position="22"/>
        <end position="438"/>
    </location>
</feature>
<feature type="signal peptide" evidence="1">
    <location>
        <begin position="1"/>
        <end position="21"/>
    </location>
</feature>
<protein>
    <recommendedName>
        <fullName evidence="4">Porin</fullName>
    </recommendedName>
</protein>
<dbReference type="EMBL" id="JPOS01000083">
    <property type="protein sequence ID" value="KGE85982.1"/>
    <property type="molecule type" value="Genomic_DNA"/>
</dbReference>
<dbReference type="SUPFAM" id="SSF56935">
    <property type="entry name" value="Porins"/>
    <property type="match status" value="1"/>
</dbReference>
<accession>A0A098S464</accession>
<name>A0A098S464_9BACT</name>
<dbReference type="OrthoDB" id="638836at2"/>
<dbReference type="Proteomes" id="UP000029736">
    <property type="component" value="Unassembled WGS sequence"/>
</dbReference>
<dbReference type="AlphaFoldDB" id="A0A098S464"/>
<gene>
    <name evidence="2" type="ORF">IX84_25645</name>
</gene>
<evidence type="ECO:0000256" key="1">
    <source>
        <dbReference type="SAM" id="SignalP"/>
    </source>
</evidence>
<dbReference type="RefSeq" id="WP_044227082.1">
    <property type="nucleotide sequence ID" value="NZ_JBKAGJ010000022.1"/>
</dbReference>
<evidence type="ECO:0000313" key="2">
    <source>
        <dbReference type="EMBL" id="KGE85982.1"/>
    </source>
</evidence>
<reference evidence="2 3" key="1">
    <citation type="journal article" date="2014" name="Int. J. Syst. Evol. Microbiol.">
        <title>Phaeodactylibacter xiamenensis gen. nov., sp. nov., a member of the family Saprospiraceae isolated from the marine alga Phaeodactylum tricornutum.</title>
        <authorList>
            <person name="Chen Z.Jr."/>
            <person name="Lei X."/>
            <person name="Lai Q."/>
            <person name="Li Y."/>
            <person name="Zhang B."/>
            <person name="Zhang J."/>
            <person name="Zhang H."/>
            <person name="Yang L."/>
            <person name="Zheng W."/>
            <person name="Tian Y."/>
            <person name="Yu Z."/>
            <person name="Xu H.Jr."/>
            <person name="Zheng T."/>
        </authorList>
    </citation>
    <scope>NUCLEOTIDE SEQUENCE [LARGE SCALE GENOMIC DNA]</scope>
    <source>
        <strain evidence="2 3">KD52</strain>
    </source>
</reference>
<keyword evidence="1" id="KW-0732">Signal</keyword>
<evidence type="ECO:0008006" key="4">
    <source>
        <dbReference type="Google" id="ProtNLM"/>
    </source>
</evidence>
<proteinExistence type="predicted"/>
<dbReference type="STRING" id="1524460.IX84_25645"/>
<evidence type="ECO:0000313" key="3">
    <source>
        <dbReference type="Proteomes" id="UP000029736"/>
    </source>
</evidence>
<sequence length="438" mass="48467">MKLFKALFSFIALLAVTSLMAQQARIDNLRPYDQEGVNEFEYLKKDSLDFEGVKVRLGGNFAQQFQALDHSNTLMDVDGDGQFDNELYNLENGFNLATANLNIDVELVKGVRLNLVTYLSSRHHPEAWVKGGFIQVDDLSFLNSDFADKLMENITIRAGHMEINYGDAHFRRTDNGNAMYNPFVGNYIVDAFNTEIGGEVYYQKEGWIAMLGITGGEINGNITAPNTSEVDENSNRAPSIIGKIGYDSQVADNVRLRVTGSAYHTASSAVNHLYSGDRGGSRYYLVMSPPGVGAGDRGIFSSGRYSPGFMDEVTAFMGNAFVKAGGFEFFGTYEMSSGRNWFEPEKRNMTQVAADVLYRFGKNEDFYIGGRYNTVNADVSSDASVTINRYQIGGGWFVIDNILLKAEYVNQEYLDFAPGSLLSDGNFSGLMIEAVVGF</sequence>
<organism evidence="2 3">
    <name type="scientific">Phaeodactylibacter xiamenensis</name>
    <dbReference type="NCBI Taxonomy" id="1524460"/>
    <lineage>
        <taxon>Bacteria</taxon>
        <taxon>Pseudomonadati</taxon>
        <taxon>Bacteroidota</taxon>
        <taxon>Saprospiria</taxon>
        <taxon>Saprospirales</taxon>
        <taxon>Haliscomenobacteraceae</taxon>
        <taxon>Phaeodactylibacter</taxon>
    </lineage>
</organism>
<keyword evidence="3" id="KW-1185">Reference proteome</keyword>